<protein>
    <submittedName>
        <fullName evidence="3">Uncharacterized protein</fullName>
    </submittedName>
</protein>
<feature type="transmembrane region" description="Helical" evidence="2">
    <location>
        <begin position="48"/>
        <end position="67"/>
    </location>
</feature>
<organismHost>
    <name type="scientific">Musa</name>
    <dbReference type="NCBI Taxonomy" id="4640"/>
</organismHost>
<evidence type="ECO:0000256" key="1">
    <source>
        <dbReference type="SAM" id="MobiDB-lite"/>
    </source>
</evidence>
<keyword evidence="2" id="KW-0472">Membrane</keyword>
<evidence type="ECO:0000313" key="3">
    <source>
        <dbReference type="EMBL" id="AAC98791.1"/>
    </source>
</evidence>
<dbReference type="EMBL" id="AF102781">
    <property type="protein sequence ID" value="AAC98791.1"/>
    <property type="molecule type" value="Genomic_DNA"/>
</dbReference>
<evidence type="ECO:0000256" key="2">
    <source>
        <dbReference type="SAM" id="Phobius"/>
    </source>
</evidence>
<name>Q9YRB7_BBTV</name>
<feature type="region of interest" description="Disordered" evidence="1">
    <location>
        <begin position="1"/>
        <end position="30"/>
    </location>
</feature>
<proteinExistence type="predicted"/>
<reference evidence="3" key="1">
    <citation type="submission" date="1998-10" db="EMBL/GenBank/DDBJ databases">
        <title>Molecular Characterization of Banana Bunchy Top Virus (BBTV) from Egypt.</title>
        <authorList>
            <person name="Rezk A.A."/>
            <person name="Nakhla M.K."/>
            <person name="Abo EL-Abbas F."/>
            <person name="EL-Hammady M."/>
            <person name="Mazyad H.M."/>
            <person name="Maxwell D.P."/>
        </authorList>
    </citation>
    <scope>NUCLEOTIDE SEQUENCE</scope>
    <source>
        <strain evidence="3">Egyptian</strain>
    </source>
</reference>
<sequence length="68" mass="7822">MSRPGAWGNNKPQRLRQQKFIQPPSSDGGIQRPISLLRSMLNYLGTPLYVIISKGTTVFWLLYYLIIQ</sequence>
<accession>Q9YRB7</accession>
<keyword evidence="2" id="KW-0812">Transmembrane</keyword>
<organism evidence="3">
    <name type="scientific">Banana bunchy top virus</name>
    <name type="common">BBTV</name>
    <dbReference type="NCBI Taxonomy" id="12585"/>
    <lineage>
        <taxon>Viruses</taxon>
        <taxon>Monodnaviria</taxon>
        <taxon>Shotokuvirae</taxon>
        <taxon>Cressdnaviricota</taxon>
        <taxon>Arfiviricetes</taxon>
        <taxon>Mulpavirales</taxon>
        <taxon>Nanoviridae</taxon>
        <taxon>Babuvirus</taxon>
        <taxon>Babuvirus musae</taxon>
    </lineage>
</organism>
<keyword evidence="2" id="KW-1133">Transmembrane helix</keyword>